<feature type="transmembrane region" description="Helical" evidence="6">
    <location>
        <begin position="58"/>
        <end position="79"/>
    </location>
</feature>
<evidence type="ECO:0000259" key="7">
    <source>
        <dbReference type="Pfam" id="PF02656"/>
    </source>
</evidence>
<comment type="subcellular location">
    <subcellularLocation>
        <location evidence="1">Cell membrane</location>
        <topology evidence="1">Multi-pass membrane protein</topology>
    </subcellularLocation>
</comment>
<proteinExistence type="predicted"/>
<dbReference type="Proteomes" id="UP001139493">
    <property type="component" value="Unassembled WGS sequence"/>
</dbReference>
<protein>
    <submittedName>
        <fullName evidence="8">Membrane protein</fullName>
    </submittedName>
</protein>
<dbReference type="RefSeq" id="WP_253839297.1">
    <property type="nucleotide sequence ID" value="NZ_JAMTCS010000015.1"/>
</dbReference>
<evidence type="ECO:0000256" key="2">
    <source>
        <dbReference type="ARBA" id="ARBA00022475"/>
    </source>
</evidence>
<dbReference type="PANTHER" id="PTHR34187">
    <property type="entry name" value="FGR18P"/>
    <property type="match status" value="1"/>
</dbReference>
<reference evidence="8" key="1">
    <citation type="submission" date="2022-06" db="EMBL/GenBank/DDBJ databases">
        <title>Genomic Encyclopedia of Archaeal and Bacterial Type Strains, Phase II (KMG-II): from individual species to whole genera.</title>
        <authorList>
            <person name="Goeker M."/>
        </authorList>
    </citation>
    <scope>NUCLEOTIDE SEQUENCE</scope>
    <source>
        <strain evidence="8">DSM 26652</strain>
    </source>
</reference>
<gene>
    <name evidence="8" type="ORF">APR03_004356</name>
</gene>
<keyword evidence="2" id="KW-1003">Cell membrane</keyword>
<feature type="transmembrane region" description="Helical" evidence="6">
    <location>
        <begin position="99"/>
        <end position="121"/>
    </location>
</feature>
<name>A0A9X2G558_9MICO</name>
<comment type="caution">
    <text evidence="8">The sequence shown here is derived from an EMBL/GenBank/DDBJ whole genome shotgun (WGS) entry which is preliminary data.</text>
</comment>
<keyword evidence="5 6" id="KW-0472">Membrane</keyword>
<keyword evidence="4 6" id="KW-1133">Transmembrane helix</keyword>
<evidence type="ECO:0000313" key="8">
    <source>
        <dbReference type="EMBL" id="MCP2266984.1"/>
    </source>
</evidence>
<evidence type="ECO:0000256" key="3">
    <source>
        <dbReference type="ARBA" id="ARBA00022692"/>
    </source>
</evidence>
<feature type="transmembrane region" description="Helical" evidence="6">
    <location>
        <begin position="31"/>
        <end position="51"/>
    </location>
</feature>
<evidence type="ECO:0000256" key="6">
    <source>
        <dbReference type="SAM" id="Phobius"/>
    </source>
</evidence>
<organism evidence="8 9">
    <name type="scientific">Promicromonospora thailandica</name>
    <dbReference type="NCBI Taxonomy" id="765201"/>
    <lineage>
        <taxon>Bacteria</taxon>
        <taxon>Bacillati</taxon>
        <taxon>Actinomycetota</taxon>
        <taxon>Actinomycetes</taxon>
        <taxon>Micrococcales</taxon>
        <taxon>Promicromonosporaceae</taxon>
        <taxon>Promicromonospora</taxon>
    </lineage>
</organism>
<evidence type="ECO:0000256" key="5">
    <source>
        <dbReference type="ARBA" id="ARBA00023136"/>
    </source>
</evidence>
<feature type="domain" description="DUF202" evidence="7">
    <location>
        <begin position="22"/>
        <end position="88"/>
    </location>
</feature>
<dbReference type="GO" id="GO:0005886">
    <property type="term" value="C:plasma membrane"/>
    <property type="evidence" value="ECO:0007669"/>
    <property type="project" value="UniProtKB-SubCell"/>
</dbReference>
<dbReference type="InterPro" id="IPR003807">
    <property type="entry name" value="DUF202"/>
</dbReference>
<keyword evidence="3 6" id="KW-0812">Transmembrane</keyword>
<dbReference type="Pfam" id="PF02656">
    <property type="entry name" value="DUF202"/>
    <property type="match status" value="1"/>
</dbReference>
<sequence>MTAPERRFPRSVFGVGAEPDARFTLANERTFLAWIRTALALVAGGVALETLGLDLQPGLRLAASLVLIVAGTVVPVIAWSGWMRVERALRRGAPLPSTIVGVCLAVVVGVVGVLVLLGVLLR</sequence>
<evidence type="ECO:0000256" key="1">
    <source>
        <dbReference type="ARBA" id="ARBA00004651"/>
    </source>
</evidence>
<accession>A0A9X2G558</accession>
<dbReference type="EMBL" id="JAMTCS010000015">
    <property type="protein sequence ID" value="MCP2266984.1"/>
    <property type="molecule type" value="Genomic_DNA"/>
</dbReference>
<dbReference type="InterPro" id="IPR052053">
    <property type="entry name" value="IM_YidH-like"/>
</dbReference>
<evidence type="ECO:0000256" key="4">
    <source>
        <dbReference type="ARBA" id="ARBA00022989"/>
    </source>
</evidence>
<keyword evidence="9" id="KW-1185">Reference proteome</keyword>
<dbReference type="AlphaFoldDB" id="A0A9X2G558"/>
<evidence type="ECO:0000313" key="9">
    <source>
        <dbReference type="Proteomes" id="UP001139493"/>
    </source>
</evidence>
<dbReference type="PANTHER" id="PTHR34187:SF2">
    <property type="entry name" value="DUF202 DOMAIN-CONTAINING PROTEIN"/>
    <property type="match status" value="1"/>
</dbReference>